<feature type="domain" description="Ubiquitin-like" evidence="1">
    <location>
        <begin position="14"/>
        <end position="89"/>
    </location>
</feature>
<dbReference type="Pfam" id="PF00240">
    <property type="entry name" value="ubiquitin"/>
    <property type="match status" value="1"/>
</dbReference>
<dbReference type="InterPro" id="IPR000626">
    <property type="entry name" value="Ubiquitin-like_dom"/>
</dbReference>
<dbReference type="PRINTS" id="PR00348">
    <property type="entry name" value="UBIQUITIN"/>
</dbReference>
<accession>A0A1V0SL85</accession>
<dbReference type="InterPro" id="IPR050158">
    <property type="entry name" value="Ubiquitin_ubiquitin-like"/>
</dbReference>
<sequence length="89" mass="10231">MSNEEYTVNFEEDITIYLKTMTNKNLTLTCPKTTTIKSIKQWLQDREGIPTSMGIFIYSGAKLEDGDTLEKYDIQNNDTISIILKMRGD</sequence>
<dbReference type="SMART" id="SM00213">
    <property type="entry name" value="UBQ"/>
    <property type="match status" value="1"/>
</dbReference>
<evidence type="ECO:0000313" key="2">
    <source>
        <dbReference type="EMBL" id="ARF12466.1"/>
    </source>
</evidence>
<evidence type="ECO:0000259" key="1">
    <source>
        <dbReference type="PROSITE" id="PS50053"/>
    </source>
</evidence>
<dbReference type="InterPro" id="IPR029071">
    <property type="entry name" value="Ubiquitin-like_domsf"/>
</dbReference>
<dbReference type="PROSITE" id="PS50053">
    <property type="entry name" value="UBIQUITIN_2"/>
    <property type="match status" value="1"/>
</dbReference>
<dbReference type="SUPFAM" id="SSF54236">
    <property type="entry name" value="Ubiquitin-like"/>
    <property type="match status" value="1"/>
</dbReference>
<organism evidence="2">
    <name type="scientific">Klosneuvirus KNV1</name>
    <dbReference type="NCBI Taxonomy" id="1977640"/>
    <lineage>
        <taxon>Viruses</taxon>
        <taxon>Varidnaviria</taxon>
        <taxon>Bamfordvirae</taxon>
        <taxon>Nucleocytoviricota</taxon>
        <taxon>Megaviricetes</taxon>
        <taxon>Imitervirales</taxon>
        <taxon>Mimiviridae</taxon>
        <taxon>Klosneuvirinae</taxon>
        <taxon>Klosneuvirus</taxon>
    </lineage>
</organism>
<proteinExistence type="predicted"/>
<dbReference type="Gene3D" id="3.10.20.90">
    <property type="entry name" value="Phosphatidylinositol 3-kinase Catalytic Subunit, Chain A, domain 1"/>
    <property type="match status" value="1"/>
</dbReference>
<protein>
    <recommendedName>
        <fullName evidence="1">Ubiquitin-like domain-containing protein</fullName>
    </recommendedName>
</protein>
<dbReference type="InterPro" id="IPR019956">
    <property type="entry name" value="Ubiquitin_dom"/>
</dbReference>
<dbReference type="PANTHER" id="PTHR10666">
    <property type="entry name" value="UBIQUITIN"/>
    <property type="match status" value="1"/>
</dbReference>
<reference evidence="2" key="1">
    <citation type="journal article" date="2017" name="Science">
        <title>Giant viruses with an expanded complement of translation system components.</title>
        <authorList>
            <person name="Schulz F."/>
            <person name="Yutin N."/>
            <person name="Ivanova N.N."/>
            <person name="Ortega D.R."/>
            <person name="Lee T.K."/>
            <person name="Vierheilig J."/>
            <person name="Daims H."/>
            <person name="Horn M."/>
            <person name="Wagner M."/>
            <person name="Jensen G.J."/>
            <person name="Kyrpides N.C."/>
            <person name="Koonin E.V."/>
            <person name="Woyke T."/>
        </authorList>
    </citation>
    <scope>NUCLEOTIDE SEQUENCE</scope>
    <source>
        <strain evidence="2">KNV1</strain>
    </source>
</reference>
<gene>
    <name evidence="2" type="ORF">Klosneuvirus_6_28</name>
</gene>
<dbReference type="EMBL" id="KY684113">
    <property type="protein sequence ID" value="ARF12466.1"/>
    <property type="molecule type" value="Genomic_DNA"/>
</dbReference>
<name>A0A1V0SL85_9VIRU</name>